<accession>A0AAJ0DE68</accession>
<feature type="compositionally biased region" description="Polar residues" evidence="2">
    <location>
        <begin position="321"/>
        <end position="338"/>
    </location>
</feature>
<name>A0AAJ0DE68_9PEZI</name>
<protein>
    <submittedName>
        <fullName evidence="3">Uncharacterized protein</fullName>
    </submittedName>
</protein>
<feature type="compositionally biased region" description="Low complexity" evidence="2">
    <location>
        <begin position="95"/>
        <end position="105"/>
    </location>
</feature>
<feature type="compositionally biased region" description="Acidic residues" evidence="2">
    <location>
        <begin position="211"/>
        <end position="221"/>
    </location>
</feature>
<proteinExistence type="predicted"/>
<keyword evidence="4" id="KW-1185">Reference proteome</keyword>
<dbReference type="AlphaFoldDB" id="A0AAJ0DE68"/>
<feature type="region of interest" description="Disordered" evidence="2">
    <location>
        <begin position="400"/>
        <end position="486"/>
    </location>
</feature>
<keyword evidence="1" id="KW-0175">Coiled coil</keyword>
<feature type="compositionally biased region" description="Basic residues" evidence="2">
    <location>
        <begin position="75"/>
        <end position="90"/>
    </location>
</feature>
<sequence length="631" mass="69991">MDLSNDDPNGGPWSTRSRTTFEGRPSFDARTPQTPTRLQKQRSNAGVRATSQYQPTASYTDDHQEQAGAKETNKQRKGSLRNAVRRLFGRRSREVQPQPSQVSPPRHQYHRSEPYTTLAPQPEVLEDTAEDEDFAYRTFSAPTGILPSPAVLRTRSPYAVEFPQSSRLKPLNIGDPYTAPGSQLRRRKTLPSVRLAEAEAKAVSVAAVPEETLEDADEDDTEIGRAVSTSVGEKRRSRSAGDLRHPLPPQAPKRKRSDEIRYWRESFQGSVLRASGFTVPVREESLSANVDEERTPTARGDDPFDSSIPPIPSSPPRRLQETSGSDFASPSALGSQLSQDLEDRVARLEAGLRSFRGELAQIAADRNRRTVLIGGIPTPSLHRRASSGGRSASMLAQTLQGDLGPSPYQYDYTDTLRPATSPPPPRTPPERHVSPPMPQPVPVNSREPEHDDPFTSAPHPPRASSRPSDNVELSAGLLPQPQQPPQYTFRSLYAMLSDERSARRRLEMQMRGLRQEIADLHYQVSTVSNVQSQRSSYYAAMDPMVGSSRLHALLRDTDESPPHTRRARDSHGVAIDSRVVSRFSGSESEAAAEPELETPHEAYMTPREGRAFDFGTQAVAAFRREREGAMF</sequence>
<organism evidence="3 4">
    <name type="scientific">Extremus antarcticus</name>
    <dbReference type="NCBI Taxonomy" id="702011"/>
    <lineage>
        <taxon>Eukaryota</taxon>
        <taxon>Fungi</taxon>
        <taxon>Dikarya</taxon>
        <taxon>Ascomycota</taxon>
        <taxon>Pezizomycotina</taxon>
        <taxon>Dothideomycetes</taxon>
        <taxon>Dothideomycetidae</taxon>
        <taxon>Mycosphaerellales</taxon>
        <taxon>Extremaceae</taxon>
        <taxon>Extremus</taxon>
    </lineage>
</organism>
<feature type="coiled-coil region" evidence="1">
    <location>
        <begin position="496"/>
        <end position="523"/>
    </location>
</feature>
<feature type="compositionally biased region" description="Basic and acidic residues" evidence="2">
    <location>
        <begin position="285"/>
        <end position="302"/>
    </location>
</feature>
<evidence type="ECO:0000256" key="2">
    <source>
        <dbReference type="SAM" id="MobiDB-lite"/>
    </source>
</evidence>
<reference evidence="3" key="1">
    <citation type="submission" date="2023-04" db="EMBL/GenBank/DDBJ databases">
        <title>Black Yeasts Isolated from many extreme environments.</title>
        <authorList>
            <person name="Coleine C."/>
            <person name="Stajich J.E."/>
            <person name="Selbmann L."/>
        </authorList>
    </citation>
    <scope>NUCLEOTIDE SEQUENCE</scope>
    <source>
        <strain evidence="3">CCFEE 5312</strain>
    </source>
</reference>
<feature type="region of interest" description="Disordered" evidence="2">
    <location>
        <begin position="203"/>
        <end position="259"/>
    </location>
</feature>
<feature type="compositionally biased region" description="Polar residues" evidence="2">
    <location>
        <begin position="31"/>
        <end position="59"/>
    </location>
</feature>
<dbReference type="EMBL" id="JAWDJX010000021">
    <property type="protein sequence ID" value="KAK3052381.1"/>
    <property type="molecule type" value="Genomic_DNA"/>
</dbReference>
<dbReference type="Proteomes" id="UP001271007">
    <property type="component" value="Unassembled WGS sequence"/>
</dbReference>
<feature type="region of interest" description="Disordered" evidence="2">
    <location>
        <begin position="285"/>
        <end position="338"/>
    </location>
</feature>
<evidence type="ECO:0000256" key="1">
    <source>
        <dbReference type="SAM" id="Coils"/>
    </source>
</evidence>
<evidence type="ECO:0000313" key="3">
    <source>
        <dbReference type="EMBL" id="KAK3052381.1"/>
    </source>
</evidence>
<gene>
    <name evidence="3" type="ORF">LTR09_006591</name>
</gene>
<comment type="caution">
    <text evidence="3">The sequence shown here is derived from an EMBL/GenBank/DDBJ whole genome shotgun (WGS) entry which is preliminary data.</text>
</comment>
<evidence type="ECO:0000313" key="4">
    <source>
        <dbReference type="Proteomes" id="UP001271007"/>
    </source>
</evidence>
<feature type="region of interest" description="Disordered" evidence="2">
    <location>
        <begin position="1"/>
        <end position="123"/>
    </location>
</feature>